<comment type="caution">
    <text evidence="1">The sequence shown here is derived from an EMBL/GenBank/DDBJ whole genome shotgun (WGS) entry which is preliminary data.</text>
</comment>
<dbReference type="AlphaFoldDB" id="A0A9P5YA92"/>
<dbReference type="Gene3D" id="3.40.630.30">
    <property type="match status" value="1"/>
</dbReference>
<keyword evidence="2" id="KW-1185">Reference proteome</keyword>
<proteinExistence type="predicted"/>
<accession>A0A9P5YA92</accession>
<organism evidence="1 2">
    <name type="scientific">Collybia nuda</name>
    <dbReference type="NCBI Taxonomy" id="64659"/>
    <lineage>
        <taxon>Eukaryota</taxon>
        <taxon>Fungi</taxon>
        <taxon>Dikarya</taxon>
        <taxon>Basidiomycota</taxon>
        <taxon>Agaricomycotina</taxon>
        <taxon>Agaricomycetes</taxon>
        <taxon>Agaricomycetidae</taxon>
        <taxon>Agaricales</taxon>
        <taxon>Tricholomatineae</taxon>
        <taxon>Clitocybaceae</taxon>
        <taxon>Collybia</taxon>
    </lineage>
</organism>
<evidence type="ECO:0008006" key="3">
    <source>
        <dbReference type="Google" id="ProtNLM"/>
    </source>
</evidence>
<dbReference type="OrthoDB" id="41238at2759"/>
<dbReference type="InterPro" id="IPR016181">
    <property type="entry name" value="Acyl_CoA_acyltransferase"/>
</dbReference>
<feature type="non-terminal residue" evidence="1">
    <location>
        <position position="1"/>
    </location>
</feature>
<evidence type="ECO:0000313" key="1">
    <source>
        <dbReference type="EMBL" id="KAF9465574.1"/>
    </source>
</evidence>
<dbReference type="SUPFAM" id="SSF55729">
    <property type="entry name" value="Acyl-CoA N-acyltransferases (Nat)"/>
    <property type="match status" value="1"/>
</dbReference>
<reference evidence="1" key="1">
    <citation type="submission" date="2020-11" db="EMBL/GenBank/DDBJ databases">
        <authorList>
            <consortium name="DOE Joint Genome Institute"/>
            <person name="Ahrendt S."/>
            <person name="Riley R."/>
            <person name="Andreopoulos W."/>
            <person name="Labutti K."/>
            <person name="Pangilinan J."/>
            <person name="Ruiz-Duenas F.J."/>
            <person name="Barrasa J.M."/>
            <person name="Sanchez-Garcia M."/>
            <person name="Camarero S."/>
            <person name="Miyauchi S."/>
            <person name="Serrano A."/>
            <person name="Linde D."/>
            <person name="Babiker R."/>
            <person name="Drula E."/>
            <person name="Ayuso-Fernandez I."/>
            <person name="Pacheco R."/>
            <person name="Padilla G."/>
            <person name="Ferreira P."/>
            <person name="Barriuso J."/>
            <person name="Kellner H."/>
            <person name="Castanera R."/>
            <person name="Alfaro M."/>
            <person name="Ramirez L."/>
            <person name="Pisabarro A.G."/>
            <person name="Kuo A."/>
            <person name="Tritt A."/>
            <person name="Lipzen A."/>
            <person name="He G."/>
            <person name="Yan M."/>
            <person name="Ng V."/>
            <person name="Cullen D."/>
            <person name="Martin F."/>
            <person name="Rosso M.-N."/>
            <person name="Henrissat B."/>
            <person name="Hibbett D."/>
            <person name="Martinez A.T."/>
            <person name="Grigoriev I.V."/>
        </authorList>
    </citation>
    <scope>NUCLEOTIDE SEQUENCE</scope>
    <source>
        <strain evidence="1">CBS 247.69</strain>
    </source>
</reference>
<protein>
    <recommendedName>
        <fullName evidence="3">N-acetyltransferase domain-containing protein</fullName>
    </recommendedName>
</protein>
<name>A0A9P5YA92_9AGAR</name>
<dbReference type="PANTHER" id="PTHR43441">
    <property type="entry name" value="RIBOSOMAL-PROTEIN-SERINE ACETYLTRANSFERASE"/>
    <property type="match status" value="1"/>
</dbReference>
<dbReference type="Proteomes" id="UP000807353">
    <property type="component" value="Unassembled WGS sequence"/>
</dbReference>
<sequence>TPEKSNPDIYFYPFPEGRPHETKSETLIYMEKQRRRPNVLTFAIMDLKSGDLAGIVALGCDPLQATLDVKFLGVKVIPKFRSSYVFTHTSYLLLSYALNPKTEGGLGVVRVGWRTPPANVPSQRAAEKLGFSREGIMRCYEVFQDQGEASLYHDTSRVPDGTGRVTEDGVVYSMTCFDWLAGGKREALEAKLSIKKSQE</sequence>
<dbReference type="PANTHER" id="PTHR43441:SF5">
    <property type="entry name" value="FAMILY ACETYLTRANSFERASE, PUTATIVE-RELATED"/>
    <property type="match status" value="1"/>
</dbReference>
<evidence type="ECO:0000313" key="2">
    <source>
        <dbReference type="Proteomes" id="UP000807353"/>
    </source>
</evidence>
<dbReference type="EMBL" id="MU150246">
    <property type="protein sequence ID" value="KAF9465574.1"/>
    <property type="molecule type" value="Genomic_DNA"/>
</dbReference>
<gene>
    <name evidence="1" type="ORF">BDZ94DRAFT_1159777</name>
</gene>
<dbReference type="InterPro" id="IPR051908">
    <property type="entry name" value="Ribosomal_N-acetyltransferase"/>
</dbReference>
<dbReference type="GO" id="GO:0008999">
    <property type="term" value="F:protein-N-terminal-alanine acetyltransferase activity"/>
    <property type="evidence" value="ECO:0007669"/>
    <property type="project" value="TreeGrafter"/>
</dbReference>
<dbReference type="GO" id="GO:1990189">
    <property type="term" value="F:protein N-terminal-serine acetyltransferase activity"/>
    <property type="evidence" value="ECO:0007669"/>
    <property type="project" value="TreeGrafter"/>
</dbReference>